<protein>
    <submittedName>
        <fullName evidence="1">Uncharacterized protein</fullName>
    </submittedName>
</protein>
<comment type="caution">
    <text evidence="1">The sequence shown here is derived from an EMBL/GenBank/DDBJ whole genome shotgun (WGS) entry which is preliminary data.</text>
</comment>
<dbReference type="RefSeq" id="WP_169348964.1">
    <property type="nucleotide sequence ID" value="NZ_JABBJJ010000201.1"/>
</dbReference>
<reference evidence="1 2" key="1">
    <citation type="submission" date="2020-04" db="EMBL/GenBank/DDBJ databases">
        <title>Draft genome of Pyxidicoccus fallax type strain.</title>
        <authorList>
            <person name="Whitworth D.E."/>
        </authorList>
    </citation>
    <scope>NUCLEOTIDE SEQUENCE [LARGE SCALE GENOMIC DNA]</scope>
    <source>
        <strain evidence="1 2">DSM 14698</strain>
    </source>
</reference>
<proteinExistence type="predicted"/>
<gene>
    <name evidence="1" type="ORF">HG543_33330</name>
</gene>
<dbReference type="AlphaFoldDB" id="A0A848LQ03"/>
<evidence type="ECO:0000313" key="2">
    <source>
        <dbReference type="Proteomes" id="UP000518300"/>
    </source>
</evidence>
<accession>A0A848LQ03</accession>
<name>A0A848LQ03_9BACT</name>
<sequence length="113" mass="12693">MKKLSSDPDDEVAYYALNYRVKQCDREALAKLVAPPYRVRAACEPWATTVSSVGQCRYVPGGRFLLDSLDHACLNVVQAAETGLRALYPDAPARFDSPQEQKAYFRERVSHGR</sequence>
<evidence type="ECO:0000313" key="1">
    <source>
        <dbReference type="EMBL" id="NMO19722.1"/>
    </source>
</evidence>
<dbReference type="EMBL" id="JABBJJ010000201">
    <property type="protein sequence ID" value="NMO19722.1"/>
    <property type="molecule type" value="Genomic_DNA"/>
</dbReference>
<dbReference type="Proteomes" id="UP000518300">
    <property type="component" value="Unassembled WGS sequence"/>
</dbReference>
<keyword evidence="2" id="KW-1185">Reference proteome</keyword>
<organism evidence="1 2">
    <name type="scientific">Pyxidicoccus fallax</name>
    <dbReference type="NCBI Taxonomy" id="394095"/>
    <lineage>
        <taxon>Bacteria</taxon>
        <taxon>Pseudomonadati</taxon>
        <taxon>Myxococcota</taxon>
        <taxon>Myxococcia</taxon>
        <taxon>Myxococcales</taxon>
        <taxon>Cystobacterineae</taxon>
        <taxon>Myxococcaceae</taxon>
        <taxon>Pyxidicoccus</taxon>
    </lineage>
</organism>